<evidence type="ECO:0000313" key="2">
    <source>
        <dbReference type="EMBL" id="UPT89207.1"/>
    </source>
</evidence>
<evidence type="ECO:0000256" key="1">
    <source>
        <dbReference type="SAM" id="Phobius"/>
    </source>
</evidence>
<gene>
    <name evidence="2" type="ORF">HAP41_0000009625</name>
</gene>
<feature type="transmembrane region" description="Helical" evidence="1">
    <location>
        <begin position="59"/>
        <end position="79"/>
    </location>
</feature>
<dbReference type="Proteomes" id="UP000551709">
    <property type="component" value="Chromosome"/>
</dbReference>
<keyword evidence="1" id="KW-1133">Transmembrane helix</keyword>
<reference evidence="2" key="1">
    <citation type="journal article" date="2017" name="Syst. Appl. Microbiol.">
        <title>Soybeans inoculated with root zone soils of Canadian native legumes harbour diverse and novel Bradyrhizobium spp. that possess agricultural potential.</title>
        <authorList>
            <person name="Bromfield E.S.P."/>
            <person name="Cloutier S."/>
            <person name="Tambong J.T."/>
            <person name="Tran Thi T.V."/>
        </authorList>
    </citation>
    <scope>NUCLEOTIDE SEQUENCE</scope>
    <source>
        <strain evidence="2">1S5</strain>
    </source>
</reference>
<evidence type="ECO:0008006" key="4">
    <source>
        <dbReference type="Google" id="ProtNLM"/>
    </source>
</evidence>
<protein>
    <recommendedName>
        <fullName evidence="4">DUF4010 domain-containing protein</fullName>
    </recommendedName>
</protein>
<dbReference type="AlphaFoldDB" id="A0A8U0FRD1"/>
<accession>A0A8U0FRD1</accession>
<sequence length="85" mass="8817">MAGFRSEYPAGFELECMAGFVGIRTKITSADAIAPVLAALSTNTLSKIVIGWVSGGRSFALRLIPGLILVITAAWAGAISTSWSS</sequence>
<dbReference type="EMBL" id="CP096255">
    <property type="protein sequence ID" value="UPT89207.1"/>
    <property type="molecule type" value="Genomic_DNA"/>
</dbReference>
<organism evidence="2 3">
    <name type="scientific">Bradyrhizobium barranii subsp. apii</name>
    <dbReference type="NCBI Taxonomy" id="2819348"/>
    <lineage>
        <taxon>Bacteria</taxon>
        <taxon>Pseudomonadati</taxon>
        <taxon>Pseudomonadota</taxon>
        <taxon>Alphaproteobacteria</taxon>
        <taxon>Hyphomicrobiales</taxon>
        <taxon>Nitrobacteraceae</taxon>
        <taxon>Bradyrhizobium</taxon>
        <taxon>Bradyrhizobium barranii</taxon>
    </lineage>
</organism>
<proteinExistence type="predicted"/>
<name>A0A8U0FRD1_9BRAD</name>
<keyword evidence="1" id="KW-0472">Membrane</keyword>
<evidence type="ECO:0000313" key="3">
    <source>
        <dbReference type="Proteomes" id="UP000551709"/>
    </source>
</evidence>
<keyword evidence="1" id="KW-0812">Transmembrane</keyword>
<reference evidence="2" key="2">
    <citation type="submission" date="2022-04" db="EMBL/GenBank/DDBJ databases">
        <authorList>
            <person name="Bromfield E.S.P."/>
            <person name="Cloutier S."/>
        </authorList>
    </citation>
    <scope>NUCLEOTIDE SEQUENCE</scope>
    <source>
        <strain evidence="2">1S5</strain>
    </source>
</reference>
<feature type="transmembrane region" description="Helical" evidence="1">
    <location>
        <begin position="32"/>
        <end position="53"/>
    </location>
</feature>
<dbReference type="RefSeq" id="WP_248577190.1">
    <property type="nucleotide sequence ID" value="NZ_CP096255.1"/>
</dbReference>